<dbReference type="AlphaFoldDB" id="A0A6M8I024"/>
<comment type="subcellular location">
    <subcellularLocation>
        <location evidence="1 10">Cell outer membrane</location>
        <topology evidence="1 10">Multi-pass membrane protein</topology>
    </subcellularLocation>
</comment>
<name>A0A6M8I024_9PROT</name>
<dbReference type="InterPro" id="IPR036942">
    <property type="entry name" value="Beta-barrel_TonB_sf"/>
</dbReference>
<dbReference type="Proteomes" id="UP000500767">
    <property type="component" value="Plasmid unnamed5"/>
</dbReference>
<keyword evidence="5 11" id="KW-0732">Signal</keyword>
<dbReference type="PROSITE" id="PS52016">
    <property type="entry name" value="TONB_DEPENDENT_REC_3"/>
    <property type="match status" value="1"/>
</dbReference>
<feature type="chain" id="PRO_5026966160" evidence="11">
    <location>
        <begin position="30"/>
        <end position="734"/>
    </location>
</feature>
<keyword evidence="7 10" id="KW-0472">Membrane</keyword>
<keyword evidence="6" id="KW-0798">TonB box</keyword>
<keyword evidence="2 10" id="KW-0813">Transport</keyword>
<keyword evidence="4 10" id="KW-0812">Transmembrane</keyword>
<dbReference type="GO" id="GO:0044718">
    <property type="term" value="P:siderophore transmembrane transport"/>
    <property type="evidence" value="ECO:0007669"/>
    <property type="project" value="TreeGrafter"/>
</dbReference>
<evidence type="ECO:0000256" key="8">
    <source>
        <dbReference type="ARBA" id="ARBA00023170"/>
    </source>
</evidence>
<evidence type="ECO:0000256" key="3">
    <source>
        <dbReference type="ARBA" id="ARBA00022452"/>
    </source>
</evidence>
<reference evidence="13 14" key="1">
    <citation type="journal article" date="2014" name="World J. Microbiol. Biotechnol.">
        <title>Biodiversity and physiological characteristics of Antarctic and Arctic lichens-associated bacteria.</title>
        <authorList>
            <person name="Lee Y.M."/>
            <person name="Kim E.H."/>
            <person name="Lee H.K."/>
            <person name="Hong S.G."/>
        </authorList>
    </citation>
    <scope>NUCLEOTIDE SEQUENCE [LARGE SCALE GENOMIC DNA]</scope>
    <source>
        <strain evidence="13 14">PAMC 26569</strain>
        <plasmid evidence="13">unnamed5</plasmid>
    </source>
</reference>
<evidence type="ECO:0000256" key="5">
    <source>
        <dbReference type="ARBA" id="ARBA00022729"/>
    </source>
</evidence>
<proteinExistence type="inferred from homology"/>
<evidence type="ECO:0000256" key="6">
    <source>
        <dbReference type="ARBA" id="ARBA00023077"/>
    </source>
</evidence>
<dbReference type="GO" id="GO:0009279">
    <property type="term" value="C:cell outer membrane"/>
    <property type="evidence" value="ECO:0007669"/>
    <property type="project" value="UniProtKB-SubCell"/>
</dbReference>
<keyword evidence="3 10" id="KW-1134">Transmembrane beta strand</keyword>
<keyword evidence="8 13" id="KW-0675">Receptor</keyword>
<feature type="signal peptide" evidence="11">
    <location>
        <begin position="1"/>
        <end position="29"/>
    </location>
</feature>
<dbReference type="InterPro" id="IPR000531">
    <property type="entry name" value="Beta-barrel_TonB"/>
</dbReference>
<accession>A0A6M8I024</accession>
<keyword evidence="9 10" id="KW-0998">Cell outer membrane</keyword>
<evidence type="ECO:0000256" key="9">
    <source>
        <dbReference type="ARBA" id="ARBA00023237"/>
    </source>
</evidence>
<keyword evidence="14" id="KW-1185">Reference proteome</keyword>
<comment type="similarity">
    <text evidence="10">Belongs to the TonB-dependent receptor family.</text>
</comment>
<dbReference type="PANTHER" id="PTHR30069">
    <property type="entry name" value="TONB-DEPENDENT OUTER MEMBRANE RECEPTOR"/>
    <property type="match status" value="1"/>
</dbReference>
<evidence type="ECO:0000313" key="13">
    <source>
        <dbReference type="EMBL" id="QKE93816.1"/>
    </source>
</evidence>
<evidence type="ECO:0000256" key="10">
    <source>
        <dbReference type="PROSITE-ProRule" id="PRU01360"/>
    </source>
</evidence>
<dbReference type="RefSeq" id="WP_171835222.1">
    <property type="nucleotide sequence ID" value="NZ_CP053712.1"/>
</dbReference>
<evidence type="ECO:0000256" key="2">
    <source>
        <dbReference type="ARBA" id="ARBA00022448"/>
    </source>
</evidence>
<evidence type="ECO:0000256" key="11">
    <source>
        <dbReference type="SAM" id="SignalP"/>
    </source>
</evidence>
<evidence type="ECO:0000256" key="7">
    <source>
        <dbReference type="ARBA" id="ARBA00023136"/>
    </source>
</evidence>
<keyword evidence="13" id="KW-0614">Plasmid</keyword>
<dbReference type="Gene3D" id="2.40.170.20">
    <property type="entry name" value="TonB-dependent receptor, beta-barrel domain"/>
    <property type="match status" value="1"/>
</dbReference>
<geneLocation type="plasmid" evidence="13 14">
    <name>unnamed5</name>
</geneLocation>
<gene>
    <name evidence="13" type="ORF">HN018_27095</name>
</gene>
<dbReference type="GO" id="GO:0015344">
    <property type="term" value="F:siderophore uptake transmembrane transporter activity"/>
    <property type="evidence" value="ECO:0007669"/>
    <property type="project" value="TreeGrafter"/>
</dbReference>
<dbReference type="SUPFAM" id="SSF56935">
    <property type="entry name" value="Porins"/>
    <property type="match status" value="1"/>
</dbReference>
<organism evidence="13 14">
    <name type="scientific">Lichenicola cladoniae</name>
    <dbReference type="NCBI Taxonomy" id="1484109"/>
    <lineage>
        <taxon>Bacteria</taxon>
        <taxon>Pseudomonadati</taxon>
        <taxon>Pseudomonadota</taxon>
        <taxon>Alphaproteobacteria</taxon>
        <taxon>Acetobacterales</taxon>
        <taxon>Acetobacteraceae</taxon>
        <taxon>Lichenicola</taxon>
    </lineage>
</organism>
<dbReference type="Pfam" id="PF00593">
    <property type="entry name" value="TonB_dep_Rec_b-barrel"/>
    <property type="match status" value="1"/>
</dbReference>
<dbReference type="EMBL" id="CP053712">
    <property type="protein sequence ID" value="QKE93816.1"/>
    <property type="molecule type" value="Genomic_DNA"/>
</dbReference>
<evidence type="ECO:0000256" key="1">
    <source>
        <dbReference type="ARBA" id="ARBA00004571"/>
    </source>
</evidence>
<sequence length="734" mass="79473">MDRMSGQLKLRLFLSASCAGLLVSLTAHAQAVAQVAGAVPQPTGSTTPAAAPPADVPEHITVRLDRVRANLQPSLGAQVYSFGRGTIRTIPQGDNTPLNQLLLQAPGVAQDSYGQIHVRGDHNEIQFRIDGIQLPEGIAVFGQSLETRFAHDLSLITGALPAQYGFLQAAVININTKSGITDRGGEVSLYGGSRDYLQPSFSYGTSAGKWDMFVTGDFLHNRVGIENSTASFNPIHDLSNQYHGLAKLSYTPDADTRISLIGGISDAEYQIPNNPNQVPSLGLSSNGITDYNSANLTEHQKEITDFAILSLQKTIGTLDIQSSVFSRYSSLYYSPDFVGDLLFNGIAQTAGRSVWSSGTQTDASWHLNGQHTLRAGFQVFVERNASVTDSVVSLQTGADAEGNPVYGSQPISIHDGQGKTGMVYGLYVQDEWKILPRVTVNYGVRFDGVSEFVSETQLSPRINVVWRPTDTTTLHVGYSRYFTPPPFEELSGGYIGAFNGTSAAAATTLNDKVQPERDNYYDAGIDQIVLPGLHVGFDGYYKQANELIDEGQFGAPIILSAFNYAQGQVHGFEGTFSYDRGPLSLYGNVAWSRAIGKNITSAQFNFGPDDLAYISNRWIHLDHDQTWTGSGGAAYSFFHTTSHPFRASADLVVGSGLRADGETPNGRALSSYYVVNLSFVQTFKSPALRGTTLRLDVLNLLDHTYEIRDGTGVGVGAPQFGLRRTILTGITQRF</sequence>
<evidence type="ECO:0000313" key="14">
    <source>
        <dbReference type="Proteomes" id="UP000500767"/>
    </source>
</evidence>
<protein>
    <submittedName>
        <fullName evidence="13">TonB-dependent receptor</fullName>
    </submittedName>
</protein>
<dbReference type="KEGG" id="lck:HN018_27095"/>
<evidence type="ECO:0000256" key="4">
    <source>
        <dbReference type="ARBA" id="ARBA00022692"/>
    </source>
</evidence>
<feature type="domain" description="TonB-dependent receptor-like beta-barrel" evidence="12">
    <location>
        <begin position="264"/>
        <end position="700"/>
    </location>
</feature>
<dbReference type="PANTHER" id="PTHR30069:SF29">
    <property type="entry name" value="HEMOGLOBIN AND HEMOGLOBIN-HAPTOGLOBIN-BINDING PROTEIN 1-RELATED"/>
    <property type="match status" value="1"/>
</dbReference>
<evidence type="ECO:0000259" key="12">
    <source>
        <dbReference type="Pfam" id="PF00593"/>
    </source>
</evidence>
<dbReference type="InterPro" id="IPR039426">
    <property type="entry name" value="TonB-dep_rcpt-like"/>
</dbReference>